<name>A0AA38JXZ3_9AGAR</name>
<dbReference type="AlphaFoldDB" id="A0AA38JXZ3"/>
<evidence type="ECO:0000313" key="4">
    <source>
        <dbReference type="Proteomes" id="UP001176059"/>
    </source>
</evidence>
<comment type="caution">
    <text evidence="3">The sequence shown here is derived from an EMBL/GenBank/DDBJ whole genome shotgun (WGS) entry which is preliminary data.</text>
</comment>
<keyword evidence="4" id="KW-1185">Reference proteome</keyword>
<reference evidence="3" key="1">
    <citation type="submission" date="2022-08" db="EMBL/GenBank/DDBJ databases">
        <authorList>
            <consortium name="DOE Joint Genome Institute"/>
            <person name="Min B."/>
            <person name="Sierra-Patev S."/>
            <person name="Naranjo-Ortiz M."/>
            <person name="Looney B."/>
            <person name="Konkel Z."/>
            <person name="Slot J.C."/>
            <person name="Sakamoto Y."/>
            <person name="Steenwyk J.L."/>
            <person name="Rokas A."/>
            <person name="Carro J."/>
            <person name="Camarero S."/>
            <person name="Ferreira P."/>
            <person name="Molpeceres G."/>
            <person name="Ruiz-duenas F.J."/>
            <person name="Serrano A."/>
            <person name="Henrissat B."/>
            <person name="Drula E."/>
            <person name="Hughes K.W."/>
            <person name="Mata J.L."/>
            <person name="Ishikawa N.K."/>
            <person name="Vargas-Isla R."/>
            <person name="Ushijima S."/>
            <person name="Smith C.A."/>
            <person name="Ahrendt S."/>
            <person name="Andreopoulos W."/>
            <person name="He G."/>
            <person name="LaButti K."/>
            <person name="Lipzen A."/>
            <person name="Ng V."/>
            <person name="Riley R."/>
            <person name="Sandor L."/>
            <person name="Barry K."/>
            <person name="Martinez A.T."/>
            <person name="Xiao Y."/>
            <person name="Gibbons J.G."/>
            <person name="Terashima K."/>
            <person name="Hibbett D.S."/>
            <person name="Grigoriev I.V."/>
        </authorList>
    </citation>
    <scope>NUCLEOTIDE SEQUENCE</scope>
    <source>
        <strain evidence="3">ET3784</strain>
    </source>
</reference>
<evidence type="ECO:0000313" key="3">
    <source>
        <dbReference type="EMBL" id="KAJ3734843.1"/>
    </source>
</evidence>
<feature type="signal peptide" evidence="2">
    <location>
        <begin position="1"/>
        <end position="21"/>
    </location>
</feature>
<organism evidence="3 4">
    <name type="scientific">Lentinula guzmanii</name>
    <dbReference type="NCBI Taxonomy" id="2804957"/>
    <lineage>
        <taxon>Eukaryota</taxon>
        <taxon>Fungi</taxon>
        <taxon>Dikarya</taxon>
        <taxon>Basidiomycota</taxon>
        <taxon>Agaricomycotina</taxon>
        <taxon>Agaricomycetes</taxon>
        <taxon>Agaricomycetidae</taxon>
        <taxon>Agaricales</taxon>
        <taxon>Marasmiineae</taxon>
        <taxon>Omphalotaceae</taxon>
        <taxon>Lentinula</taxon>
    </lineage>
</organism>
<evidence type="ECO:0000256" key="1">
    <source>
        <dbReference type="SAM" id="MobiDB-lite"/>
    </source>
</evidence>
<feature type="chain" id="PRO_5041340748" evidence="2">
    <location>
        <begin position="22"/>
        <end position="194"/>
    </location>
</feature>
<feature type="region of interest" description="Disordered" evidence="1">
    <location>
        <begin position="51"/>
        <end position="72"/>
    </location>
</feature>
<sequence length="194" mass="21139">MRLASAYFMALCSGLFSAALAVPISSGVTLHPSPEDNLVALLQSRGLHYFGTDNASPPKPESPQSSQQQGEEARIEVTFRVGKEGQDGVEIGDKWNVRDVVTSFLRQEQLYTVTSAAIEWKNGYEPERTGLIQLQLKAPNGRCHTVSCRILLIKPVSNWSIGQHISGIAAYTGRAGTICTKLLIVDFQALVHSN</sequence>
<dbReference type="EMBL" id="JANVFO010000012">
    <property type="protein sequence ID" value="KAJ3734843.1"/>
    <property type="molecule type" value="Genomic_DNA"/>
</dbReference>
<reference evidence="3" key="2">
    <citation type="journal article" date="2023" name="Proc. Natl. Acad. Sci. U.S.A.">
        <title>A global phylogenomic analysis of the shiitake genus Lentinula.</title>
        <authorList>
            <person name="Sierra-Patev S."/>
            <person name="Min B."/>
            <person name="Naranjo-Ortiz M."/>
            <person name="Looney B."/>
            <person name="Konkel Z."/>
            <person name="Slot J.C."/>
            <person name="Sakamoto Y."/>
            <person name="Steenwyk J.L."/>
            <person name="Rokas A."/>
            <person name="Carro J."/>
            <person name="Camarero S."/>
            <person name="Ferreira P."/>
            <person name="Molpeceres G."/>
            <person name="Ruiz-Duenas F.J."/>
            <person name="Serrano A."/>
            <person name="Henrissat B."/>
            <person name="Drula E."/>
            <person name="Hughes K.W."/>
            <person name="Mata J.L."/>
            <person name="Ishikawa N.K."/>
            <person name="Vargas-Isla R."/>
            <person name="Ushijima S."/>
            <person name="Smith C.A."/>
            <person name="Donoghue J."/>
            <person name="Ahrendt S."/>
            <person name="Andreopoulos W."/>
            <person name="He G."/>
            <person name="LaButti K."/>
            <person name="Lipzen A."/>
            <person name="Ng V."/>
            <person name="Riley R."/>
            <person name="Sandor L."/>
            <person name="Barry K."/>
            <person name="Martinez A.T."/>
            <person name="Xiao Y."/>
            <person name="Gibbons J.G."/>
            <person name="Terashima K."/>
            <person name="Grigoriev I.V."/>
            <person name="Hibbett D."/>
        </authorList>
    </citation>
    <scope>NUCLEOTIDE SEQUENCE</scope>
    <source>
        <strain evidence="3">ET3784</strain>
    </source>
</reference>
<accession>A0AA38JXZ3</accession>
<protein>
    <submittedName>
        <fullName evidence="3">Uncharacterized protein</fullName>
    </submittedName>
</protein>
<proteinExistence type="predicted"/>
<keyword evidence="2" id="KW-0732">Signal</keyword>
<evidence type="ECO:0000256" key="2">
    <source>
        <dbReference type="SAM" id="SignalP"/>
    </source>
</evidence>
<dbReference type="Proteomes" id="UP001176059">
    <property type="component" value="Unassembled WGS sequence"/>
</dbReference>
<gene>
    <name evidence="3" type="ORF">DFJ43DRAFT_107644</name>
</gene>